<dbReference type="InParanoid" id="A0A507B5S5"/>
<proteinExistence type="predicted"/>
<feature type="region of interest" description="Disordered" evidence="1">
    <location>
        <begin position="82"/>
        <end position="162"/>
    </location>
</feature>
<keyword evidence="4" id="KW-1185">Reference proteome</keyword>
<name>A0A507B5S5_9PEZI</name>
<keyword evidence="2" id="KW-0812">Transmembrane</keyword>
<keyword evidence="2" id="KW-0472">Membrane</keyword>
<dbReference type="EMBL" id="SKBQ01000042">
    <property type="protein sequence ID" value="TPX12198.1"/>
    <property type="molecule type" value="Genomic_DNA"/>
</dbReference>
<organism evidence="3 4">
    <name type="scientific">Thyridium curvatum</name>
    <dbReference type="NCBI Taxonomy" id="1093900"/>
    <lineage>
        <taxon>Eukaryota</taxon>
        <taxon>Fungi</taxon>
        <taxon>Dikarya</taxon>
        <taxon>Ascomycota</taxon>
        <taxon>Pezizomycotina</taxon>
        <taxon>Sordariomycetes</taxon>
        <taxon>Sordariomycetidae</taxon>
        <taxon>Thyridiales</taxon>
        <taxon>Thyridiaceae</taxon>
        <taxon>Thyridium</taxon>
    </lineage>
</organism>
<evidence type="ECO:0000313" key="3">
    <source>
        <dbReference type="EMBL" id="TPX12198.1"/>
    </source>
</evidence>
<accession>A0A507B5S5</accession>
<gene>
    <name evidence="3" type="ORF">E0L32_007084</name>
</gene>
<reference evidence="3 4" key="1">
    <citation type="submission" date="2019-06" db="EMBL/GenBank/DDBJ databases">
        <title>Draft genome sequence of the filamentous fungus Phialemoniopsis curvata isolated from diesel fuel.</title>
        <authorList>
            <person name="Varaljay V.A."/>
            <person name="Lyon W.J."/>
            <person name="Crouch A.L."/>
            <person name="Drake C.E."/>
            <person name="Hollomon J.M."/>
            <person name="Nadeau L.J."/>
            <person name="Nunn H.S."/>
            <person name="Stevenson B.S."/>
            <person name="Bojanowski C.L."/>
            <person name="Crookes-Goodson W.J."/>
        </authorList>
    </citation>
    <scope>NUCLEOTIDE SEQUENCE [LARGE SCALE GENOMIC DNA]</scope>
    <source>
        <strain evidence="3 4">D216</strain>
    </source>
</reference>
<dbReference type="Proteomes" id="UP000319257">
    <property type="component" value="Unassembled WGS sequence"/>
</dbReference>
<dbReference type="AlphaFoldDB" id="A0A507B5S5"/>
<comment type="caution">
    <text evidence="3">The sequence shown here is derived from an EMBL/GenBank/DDBJ whole genome shotgun (WGS) entry which is preliminary data.</text>
</comment>
<dbReference type="GeneID" id="41974531"/>
<evidence type="ECO:0000313" key="4">
    <source>
        <dbReference type="Proteomes" id="UP000319257"/>
    </source>
</evidence>
<keyword evidence="2" id="KW-1133">Transmembrane helix</keyword>
<evidence type="ECO:0000256" key="1">
    <source>
        <dbReference type="SAM" id="MobiDB-lite"/>
    </source>
</evidence>
<protein>
    <submittedName>
        <fullName evidence="3">Uncharacterized protein</fullName>
    </submittedName>
</protein>
<feature type="transmembrane region" description="Helical" evidence="2">
    <location>
        <begin position="39"/>
        <end position="65"/>
    </location>
</feature>
<sequence>MASRRVLPDNLAGHAAAHPHHQQHARQFVGQPRENSVPFWIITTVIIVGVCIFAIAAAACCWHMGRDQGRIERDRRAMWPFVWGRGGGGAPPPGMPLQQQPRGPPPNPEIAGYYSPAGPPPAQAGPRSAEEQEARQQVRGFYEPTPLTQAPEGGVMSAPRVA</sequence>
<dbReference type="RefSeq" id="XP_030993909.1">
    <property type="nucleotide sequence ID" value="XM_031141788.1"/>
</dbReference>
<evidence type="ECO:0000256" key="2">
    <source>
        <dbReference type="SAM" id="Phobius"/>
    </source>
</evidence>